<organism evidence="2 3">
    <name type="scientific">Podila minutissima</name>
    <dbReference type="NCBI Taxonomy" id="64525"/>
    <lineage>
        <taxon>Eukaryota</taxon>
        <taxon>Fungi</taxon>
        <taxon>Fungi incertae sedis</taxon>
        <taxon>Mucoromycota</taxon>
        <taxon>Mortierellomycotina</taxon>
        <taxon>Mortierellomycetes</taxon>
        <taxon>Mortierellales</taxon>
        <taxon>Mortierellaceae</taxon>
        <taxon>Podila</taxon>
    </lineage>
</organism>
<reference evidence="2" key="1">
    <citation type="journal article" date="2020" name="Fungal Divers.">
        <title>Resolving the Mortierellaceae phylogeny through synthesis of multi-gene phylogenetics and phylogenomics.</title>
        <authorList>
            <person name="Vandepol N."/>
            <person name="Liber J."/>
            <person name="Desiro A."/>
            <person name="Na H."/>
            <person name="Kennedy M."/>
            <person name="Barry K."/>
            <person name="Grigoriev I.V."/>
            <person name="Miller A.N."/>
            <person name="O'Donnell K."/>
            <person name="Stajich J.E."/>
            <person name="Bonito G."/>
        </authorList>
    </citation>
    <scope>NUCLEOTIDE SEQUENCE</scope>
    <source>
        <strain evidence="2">NVP1</strain>
    </source>
</reference>
<protein>
    <submittedName>
        <fullName evidence="2">Uncharacterized protein</fullName>
    </submittedName>
</protein>
<evidence type="ECO:0000313" key="2">
    <source>
        <dbReference type="EMBL" id="KAF9323968.1"/>
    </source>
</evidence>
<evidence type="ECO:0000256" key="1">
    <source>
        <dbReference type="SAM" id="MobiDB-lite"/>
    </source>
</evidence>
<sequence>MVIVSKQRDLGVEIPASTLGAEADAATVEVPPPGGGKDGDEEENDLVESHCSNRGPADDEIVLVSKINDSIKQVNGHRVSFRVIVNQIMDQSVYDMFQDHLAKDNCVSFFGSLDLPGFSFDIKIDGVMLLRFDKEAVMKNKYRE</sequence>
<feature type="region of interest" description="Disordered" evidence="1">
    <location>
        <begin position="21"/>
        <end position="54"/>
    </location>
</feature>
<evidence type="ECO:0000313" key="3">
    <source>
        <dbReference type="Proteomes" id="UP000696485"/>
    </source>
</evidence>
<gene>
    <name evidence="2" type="ORF">BG006_000966</name>
</gene>
<proteinExistence type="predicted"/>
<comment type="caution">
    <text evidence="2">The sequence shown here is derived from an EMBL/GenBank/DDBJ whole genome shotgun (WGS) entry which is preliminary data.</text>
</comment>
<keyword evidence="3" id="KW-1185">Reference proteome</keyword>
<name>A0A9P5SAR2_9FUNG</name>
<dbReference type="Proteomes" id="UP000696485">
    <property type="component" value="Unassembled WGS sequence"/>
</dbReference>
<dbReference type="EMBL" id="JAAAUY010001179">
    <property type="protein sequence ID" value="KAF9323968.1"/>
    <property type="molecule type" value="Genomic_DNA"/>
</dbReference>
<accession>A0A9P5SAR2</accession>
<dbReference type="AlphaFoldDB" id="A0A9P5SAR2"/>